<sequence>MKTAGRIDYSQIGKVRTSQDENIRKEGYKNYAFNVLASNRVGFWRSIPDTRPELYKTLSKHSILLDAPTYVNSCKTKTYPSPLPTVSIIICHYNEAPSVLIRMVNSILHRSPMEYVTEILLLDDYSEPPTKQQLGDYAFINWPSKVKFHRTARREGLIRARNIGAYLATAEVLLFLDSHCEVNEEWLQPLLARLQSHPETIVSPVIDVIDSDTFEYAGSPICIGGMDWKLHFKWDYPEARYFNSSEKTVQPLSHLGDYDNGMELWGGENIEMSIRVWTCGYRIEVLPCSRVGHVFRKRRPYTSPFSYETSTRNNIRTAVVWLDEYLVARFLENKEYERFKHSYGNVSKRKALRKRLHCRPFRWFLENIYPQLEVDEKAVSIRALHETTAPYKIIQLQTANGNRCLGIAHEHTEKGNALQLLPCEQRNATSTWSYTDAKQLRTASGNLCLDSERILSLRKCNIESSAQQWYFQEDGQLYNKAAGTCLALSEGWVGLEMCTNKNVLRFRQTEIL</sequence>
<comment type="pathway">
    <text evidence="7">Protein modification; protein glycosylation.</text>
</comment>
<organism evidence="9 10">
    <name type="scientific">Trichuris trichiura</name>
    <name type="common">Whipworm</name>
    <name type="synonym">Trichocephalus trichiurus</name>
    <dbReference type="NCBI Taxonomy" id="36087"/>
    <lineage>
        <taxon>Eukaryota</taxon>
        <taxon>Metazoa</taxon>
        <taxon>Ecdysozoa</taxon>
        <taxon>Nematoda</taxon>
        <taxon>Enoplea</taxon>
        <taxon>Dorylaimia</taxon>
        <taxon>Trichinellida</taxon>
        <taxon>Trichuridae</taxon>
        <taxon>Trichuris</taxon>
    </lineage>
</organism>
<keyword evidence="6 7" id="KW-0464">Manganese</keyword>
<dbReference type="Pfam" id="PF00652">
    <property type="entry name" value="Ricin_B_lectin"/>
    <property type="match status" value="1"/>
</dbReference>
<accession>A0A077Z7M6</accession>
<keyword evidence="7" id="KW-0328">Glycosyltransferase</keyword>
<name>A0A077Z7M6_TRITR</name>
<dbReference type="UniPathway" id="UPA00378"/>
<dbReference type="EC" id="2.4.1.-" evidence="7"/>
<dbReference type="STRING" id="36087.A0A077Z7M6"/>
<keyword evidence="4 7" id="KW-0333">Golgi apparatus</keyword>
<comment type="similarity">
    <text evidence="7">Belongs to the glycosyltransferase 2 family. GalNAc-T subfamily.</text>
</comment>
<dbReference type="AlphaFoldDB" id="A0A077Z7M6"/>
<comment type="subcellular location">
    <subcellularLocation>
        <location evidence="2 7">Golgi apparatus membrane</location>
        <topology evidence="2 7">Single-pass type II membrane protein</topology>
    </subcellularLocation>
</comment>
<comment type="cofactor">
    <cofactor evidence="1 7">
        <name>Mn(2+)</name>
        <dbReference type="ChEBI" id="CHEBI:29035"/>
    </cofactor>
</comment>
<dbReference type="InterPro" id="IPR035992">
    <property type="entry name" value="Ricin_B-like_lectins"/>
</dbReference>
<dbReference type="GO" id="GO:0006493">
    <property type="term" value="P:protein O-linked glycosylation"/>
    <property type="evidence" value="ECO:0007669"/>
    <property type="project" value="TreeGrafter"/>
</dbReference>
<dbReference type="Pfam" id="PF00535">
    <property type="entry name" value="Glycos_transf_2"/>
    <property type="match status" value="1"/>
</dbReference>
<keyword evidence="5 7" id="KW-1015">Disulfide bond</keyword>
<dbReference type="Proteomes" id="UP000030665">
    <property type="component" value="Unassembled WGS sequence"/>
</dbReference>
<evidence type="ECO:0000256" key="1">
    <source>
        <dbReference type="ARBA" id="ARBA00001936"/>
    </source>
</evidence>
<dbReference type="SMART" id="SM00458">
    <property type="entry name" value="RICIN"/>
    <property type="match status" value="1"/>
</dbReference>
<dbReference type="InterPro" id="IPR001173">
    <property type="entry name" value="Glyco_trans_2-like"/>
</dbReference>
<dbReference type="OrthoDB" id="5988548at2759"/>
<evidence type="ECO:0000256" key="2">
    <source>
        <dbReference type="ARBA" id="ARBA00004323"/>
    </source>
</evidence>
<evidence type="ECO:0000313" key="10">
    <source>
        <dbReference type="Proteomes" id="UP000030665"/>
    </source>
</evidence>
<dbReference type="PANTHER" id="PTHR11675:SF63">
    <property type="entry name" value="POLYPEPTIDE N-ACETYLGALACTOSAMINYLTRANSFERASE"/>
    <property type="match status" value="1"/>
</dbReference>
<dbReference type="SUPFAM" id="SSF53448">
    <property type="entry name" value="Nucleotide-diphospho-sugar transferases"/>
    <property type="match status" value="1"/>
</dbReference>
<dbReference type="PANTHER" id="PTHR11675">
    <property type="entry name" value="N-ACETYLGALACTOSAMINYLTRANSFERASE"/>
    <property type="match status" value="1"/>
</dbReference>
<reference evidence="9" key="1">
    <citation type="submission" date="2014-01" db="EMBL/GenBank/DDBJ databases">
        <authorList>
            <person name="Aslett M."/>
        </authorList>
    </citation>
    <scope>NUCLEOTIDE SEQUENCE</scope>
</reference>
<dbReference type="PROSITE" id="PS50231">
    <property type="entry name" value="RICIN_B_LECTIN"/>
    <property type="match status" value="1"/>
</dbReference>
<proteinExistence type="inferred from homology"/>
<keyword evidence="7 9" id="KW-0808">Transferase</keyword>
<dbReference type="GO" id="GO:0008593">
    <property type="term" value="P:regulation of Notch signaling pathway"/>
    <property type="evidence" value="ECO:0007669"/>
    <property type="project" value="TreeGrafter"/>
</dbReference>
<keyword evidence="10" id="KW-1185">Reference proteome</keyword>
<protein>
    <recommendedName>
        <fullName evidence="7">Polypeptide N-acetylgalactosaminyltransferase</fullName>
        <ecNumber evidence="7">2.4.1.-</ecNumber>
    </recommendedName>
    <alternativeName>
        <fullName evidence="7">Protein-UDP acetylgalactosaminyltransferase</fullName>
    </alternativeName>
</protein>
<evidence type="ECO:0000256" key="6">
    <source>
        <dbReference type="ARBA" id="ARBA00023211"/>
    </source>
</evidence>
<evidence type="ECO:0000313" key="9">
    <source>
        <dbReference type="EMBL" id="CDW56502.1"/>
    </source>
</evidence>
<dbReference type="GO" id="GO:0005112">
    <property type="term" value="F:Notch binding"/>
    <property type="evidence" value="ECO:0007669"/>
    <property type="project" value="TreeGrafter"/>
</dbReference>
<dbReference type="InterPro" id="IPR029044">
    <property type="entry name" value="Nucleotide-diphossugar_trans"/>
</dbReference>
<feature type="domain" description="Ricin B lectin" evidence="8">
    <location>
        <begin position="389"/>
        <end position="507"/>
    </location>
</feature>
<dbReference type="GO" id="GO:0004653">
    <property type="term" value="F:polypeptide N-acetylgalactosaminyltransferase activity"/>
    <property type="evidence" value="ECO:0007669"/>
    <property type="project" value="TreeGrafter"/>
</dbReference>
<dbReference type="Gene3D" id="3.90.550.10">
    <property type="entry name" value="Spore Coat Polysaccharide Biosynthesis Protein SpsA, Chain A"/>
    <property type="match status" value="1"/>
</dbReference>
<dbReference type="SUPFAM" id="SSF50370">
    <property type="entry name" value="Ricin B-like lectins"/>
    <property type="match status" value="1"/>
</dbReference>
<evidence type="ECO:0000259" key="8">
    <source>
        <dbReference type="SMART" id="SM00458"/>
    </source>
</evidence>
<dbReference type="EMBL" id="HG806047">
    <property type="protein sequence ID" value="CDW56502.1"/>
    <property type="molecule type" value="Genomic_DNA"/>
</dbReference>
<keyword evidence="3 7" id="KW-0430">Lectin</keyword>
<evidence type="ECO:0000256" key="7">
    <source>
        <dbReference type="RuleBase" id="RU361242"/>
    </source>
</evidence>
<evidence type="ECO:0000256" key="4">
    <source>
        <dbReference type="ARBA" id="ARBA00023034"/>
    </source>
</evidence>
<reference evidence="9" key="2">
    <citation type="submission" date="2014-03" db="EMBL/GenBank/DDBJ databases">
        <title>The whipworm genome and dual-species transcriptomics of an intimate host-pathogen interaction.</title>
        <authorList>
            <person name="Foth B.J."/>
            <person name="Tsai I.J."/>
            <person name="Reid A.J."/>
            <person name="Bancroft A.J."/>
            <person name="Nichol S."/>
            <person name="Tracey A."/>
            <person name="Holroyd N."/>
            <person name="Cotton J.A."/>
            <person name="Stanley E.J."/>
            <person name="Zarowiecki M."/>
            <person name="Liu J.Z."/>
            <person name="Huckvale T."/>
            <person name="Cooper P.J."/>
            <person name="Grencis R.K."/>
            <person name="Berriman M."/>
        </authorList>
    </citation>
    <scope>NUCLEOTIDE SEQUENCE [LARGE SCALE GENOMIC DNA]</scope>
</reference>
<gene>
    <name evidence="9" type="ORF">TTRE_0000478201</name>
</gene>
<dbReference type="InterPro" id="IPR000772">
    <property type="entry name" value="Ricin_B_lectin"/>
</dbReference>
<dbReference type="Gene3D" id="2.80.10.50">
    <property type="match status" value="1"/>
</dbReference>
<evidence type="ECO:0000256" key="3">
    <source>
        <dbReference type="ARBA" id="ARBA00022734"/>
    </source>
</evidence>
<dbReference type="GO" id="GO:0000139">
    <property type="term" value="C:Golgi membrane"/>
    <property type="evidence" value="ECO:0007669"/>
    <property type="project" value="UniProtKB-SubCell"/>
</dbReference>
<evidence type="ECO:0000256" key="5">
    <source>
        <dbReference type="ARBA" id="ARBA00023157"/>
    </source>
</evidence>
<dbReference type="GO" id="GO:0030246">
    <property type="term" value="F:carbohydrate binding"/>
    <property type="evidence" value="ECO:0007669"/>
    <property type="project" value="UniProtKB-KW"/>
</dbReference>